<dbReference type="Pfam" id="PF22564">
    <property type="entry name" value="HAAS"/>
    <property type="match status" value="1"/>
</dbReference>
<sequence length="194" mass="20854">MTRADYMNQLAGYLKRLPQEDFHDAMEHFNEYFDEAGPENEDQVIAELGSPKHAASDILAILYDKEVSGEKPSTSNRLLLVTLSILAAPMGLILGLVVLALFVSLILLVLALVLAMASICIALISLGISGFLSAFELFTTAISSGILVTGLSLIGIALGILGIKATIFIGHKLLQASLHFIQQLLPKGDRYETA</sequence>
<keyword evidence="1" id="KW-1133">Transmembrane helix</keyword>
<accession>A0A426TCI2</accession>
<comment type="caution">
    <text evidence="2">The sequence shown here is derived from an EMBL/GenBank/DDBJ whole genome shotgun (WGS) entry which is preliminary data.</text>
</comment>
<dbReference type="EMBL" id="RSDO01000013">
    <property type="protein sequence ID" value="RRR51938.1"/>
    <property type="molecule type" value="Genomic_DNA"/>
</dbReference>
<proteinExistence type="predicted"/>
<feature type="transmembrane region" description="Helical" evidence="1">
    <location>
        <begin position="78"/>
        <end position="102"/>
    </location>
</feature>
<protein>
    <submittedName>
        <fullName evidence="2">DUF1700 domain-containing protein</fullName>
    </submittedName>
</protein>
<evidence type="ECO:0000313" key="2">
    <source>
        <dbReference type="EMBL" id="RRR51938.1"/>
    </source>
</evidence>
<evidence type="ECO:0000313" key="3">
    <source>
        <dbReference type="Proteomes" id="UP000274117"/>
    </source>
</evidence>
<reference evidence="2 3" key="2">
    <citation type="submission" date="2018-12" db="EMBL/GenBank/DDBJ databases">
        <title>Whole-genome sequences of fifteen clinical Streptococcus suis strains isolated from pigs between 2006 and 2018.</title>
        <authorList>
            <person name="Stevens M.J.A."/>
            <person name="Cernela N."/>
            <person name="Spoerry Serrano N."/>
            <person name="Schmitt S."/>
            <person name="Schrenzel J."/>
            <person name="Stephan R."/>
        </authorList>
    </citation>
    <scope>NUCLEOTIDE SEQUENCE [LARGE SCALE GENOMIC DNA]</scope>
    <source>
        <strain evidence="2 3">PP422</strain>
    </source>
</reference>
<feature type="transmembrane region" description="Helical" evidence="1">
    <location>
        <begin position="109"/>
        <end position="135"/>
    </location>
</feature>
<reference evidence="2 3" key="1">
    <citation type="submission" date="2018-11" db="EMBL/GenBank/DDBJ databases">
        <authorList>
            <person name="Stevens M.J."/>
            <person name="Cernela N."/>
            <person name="Spoerry Serrano N."/>
            <person name="Schmitt S."/>
            <person name="Schrenzel J."/>
            <person name="Stephan R."/>
        </authorList>
    </citation>
    <scope>NUCLEOTIDE SEQUENCE [LARGE SCALE GENOMIC DNA]</scope>
    <source>
        <strain evidence="2 3">PP422</strain>
    </source>
</reference>
<gene>
    <name evidence="2" type="ORF">EI998_07895</name>
</gene>
<name>A0A426TCI2_STRSU</name>
<keyword evidence="1" id="KW-0812">Transmembrane</keyword>
<organism evidence="2 3">
    <name type="scientific">Streptococcus suis</name>
    <dbReference type="NCBI Taxonomy" id="1307"/>
    <lineage>
        <taxon>Bacteria</taxon>
        <taxon>Bacillati</taxon>
        <taxon>Bacillota</taxon>
        <taxon>Bacilli</taxon>
        <taxon>Lactobacillales</taxon>
        <taxon>Streptococcaceae</taxon>
        <taxon>Streptococcus</taxon>
    </lineage>
</organism>
<feature type="transmembrane region" description="Helical" evidence="1">
    <location>
        <begin position="141"/>
        <end position="163"/>
    </location>
</feature>
<dbReference type="AlphaFoldDB" id="A0A426TCI2"/>
<keyword evidence="1" id="KW-0472">Membrane</keyword>
<evidence type="ECO:0000256" key="1">
    <source>
        <dbReference type="SAM" id="Phobius"/>
    </source>
</evidence>
<dbReference type="Proteomes" id="UP000274117">
    <property type="component" value="Unassembled WGS sequence"/>
</dbReference>